<dbReference type="InterPro" id="IPR050834">
    <property type="entry name" value="Glycosyltransf_2"/>
</dbReference>
<feature type="domain" description="Glycosyltransferase 2-like" evidence="1">
    <location>
        <begin position="56"/>
        <end position="163"/>
    </location>
</feature>
<dbReference type="EMBL" id="RCZO01000001">
    <property type="protein sequence ID" value="TPG11411.1"/>
    <property type="molecule type" value="Genomic_DNA"/>
</dbReference>
<dbReference type="InterPro" id="IPR029044">
    <property type="entry name" value="Nucleotide-diphossugar_trans"/>
</dbReference>
<accession>A0A502CI46</accession>
<dbReference type="Gene3D" id="3.90.550.10">
    <property type="entry name" value="Spore Coat Polysaccharide Biosynthesis Protein SpsA, Chain A"/>
    <property type="match status" value="1"/>
</dbReference>
<reference evidence="2 3" key="1">
    <citation type="journal article" date="2019" name="Environ. Microbiol.">
        <title>Species interactions and distinct microbial communities in high Arctic permafrost affected cryosols are associated with the CH4 and CO2 gas fluxes.</title>
        <authorList>
            <person name="Altshuler I."/>
            <person name="Hamel J."/>
            <person name="Turney S."/>
            <person name="Magnuson E."/>
            <person name="Levesque R."/>
            <person name="Greer C."/>
            <person name="Whyte L.G."/>
        </authorList>
    </citation>
    <scope>NUCLEOTIDE SEQUENCE [LARGE SCALE GENOMIC DNA]</scope>
    <source>
        <strain evidence="2 3">S13Y</strain>
    </source>
</reference>
<dbReference type="GO" id="GO:0016740">
    <property type="term" value="F:transferase activity"/>
    <property type="evidence" value="ECO:0007669"/>
    <property type="project" value="UniProtKB-KW"/>
</dbReference>
<dbReference type="CDD" id="cd00761">
    <property type="entry name" value="Glyco_tranf_GTA_type"/>
    <property type="match status" value="1"/>
</dbReference>
<comment type="caution">
    <text evidence="2">The sequence shown here is derived from an EMBL/GenBank/DDBJ whole genome shotgun (WGS) entry which is preliminary data.</text>
</comment>
<dbReference type="SUPFAM" id="SSF53448">
    <property type="entry name" value="Nucleotide-diphospho-sugar transferases"/>
    <property type="match status" value="1"/>
</dbReference>
<dbReference type="AlphaFoldDB" id="A0A502CI46"/>
<evidence type="ECO:0000313" key="3">
    <source>
        <dbReference type="Proteomes" id="UP000319486"/>
    </source>
</evidence>
<keyword evidence="2" id="KW-0808">Transferase</keyword>
<dbReference type="InterPro" id="IPR001173">
    <property type="entry name" value="Glyco_trans_2-like"/>
</dbReference>
<dbReference type="PANTHER" id="PTHR43685">
    <property type="entry name" value="GLYCOSYLTRANSFERASE"/>
    <property type="match status" value="1"/>
</dbReference>
<dbReference type="OrthoDB" id="9801954at2"/>
<proteinExistence type="predicted"/>
<name>A0A502CI46_9GAMM</name>
<keyword evidence="3" id="KW-1185">Reference proteome</keyword>
<dbReference type="Pfam" id="PF00535">
    <property type="entry name" value="Glycos_transf_2"/>
    <property type="match status" value="1"/>
</dbReference>
<protein>
    <submittedName>
        <fullName evidence="2">Glycosyltransferase family 2 protein</fullName>
    </submittedName>
</protein>
<organism evidence="2 3">
    <name type="scientific">Rhodanobacter glycinis</name>
    <dbReference type="NCBI Taxonomy" id="582702"/>
    <lineage>
        <taxon>Bacteria</taxon>
        <taxon>Pseudomonadati</taxon>
        <taxon>Pseudomonadota</taxon>
        <taxon>Gammaproteobacteria</taxon>
        <taxon>Lysobacterales</taxon>
        <taxon>Rhodanobacteraceae</taxon>
        <taxon>Rhodanobacter</taxon>
    </lineage>
</organism>
<sequence length="352" mass="39817">MANTAGIRQRSGELIVRTGNDIGSEAVLERPPPTTVCRTTVGEKRAAKAHTTAFAVVITSYNYRDFVVEAVESALAQSRRPAQVIVVDDGSTDGSDRLLHERYGGDERITLITGVNGGQLSAFQRGVNAADAEVICFLDSDDRWEPEYLAQLGALYDARADVDFVFSDLQLFDQQDRVMRFHHNAVDLGYTAISTYVLTQWYGAPTSALSMRAAWAQQALDLPESFQRIWRLSADNCLVFGCSVLGAHKYYLPTGCVGYRIHGKNGWWSNQSAKIEYTNKMMSSALIRHYAQRIGLGPECIEFSKLEFMTKPRPPWRETKRYVRLVMMRKVSPWRNWERALTVFRRGWKLRG</sequence>
<evidence type="ECO:0000259" key="1">
    <source>
        <dbReference type="Pfam" id="PF00535"/>
    </source>
</evidence>
<dbReference type="GO" id="GO:0044010">
    <property type="term" value="P:single-species biofilm formation"/>
    <property type="evidence" value="ECO:0007669"/>
    <property type="project" value="TreeGrafter"/>
</dbReference>
<evidence type="ECO:0000313" key="2">
    <source>
        <dbReference type="EMBL" id="TPG11411.1"/>
    </source>
</evidence>
<gene>
    <name evidence="2" type="ORF">EAH88_02465</name>
</gene>
<dbReference type="Proteomes" id="UP000319486">
    <property type="component" value="Unassembled WGS sequence"/>
</dbReference>
<dbReference type="PANTHER" id="PTHR43685:SF2">
    <property type="entry name" value="GLYCOSYLTRANSFERASE 2-LIKE DOMAIN-CONTAINING PROTEIN"/>
    <property type="match status" value="1"/>
</dbReference>